<protein>
    <submittedName>
        <fullName evidence="2">DUF4468 domain-containing protein</fullName>
    </submittedName>
</protein>
<dbReference type="RefSeq" id="WP_131957258.1">
    <property type="nucleotide sequence ID" value="NZ_SMFL01000002.1"/>
</dbReference>
<dbReference type="AlphaFoldDB" id="A0A4R5DSI3"/>
<accession>A0A4R5DSI3</accession>
<reference evidence="2 3" key="1">
    <citation type="submission" date="2019-03" db="EMBL/GenBank/DDBJ databases">
        <title>Dyadobacter AR-3-6 sp. nov., isolated from arctic soil.</title>
        <authorList>
            <person name="Chaudhary D.K."/>
        </authorList>
    </citation>
    <scope>NUCLEOTIDE SEQUENCE [LARGE SCALE GENOMIC DNA]</scope>
    <source>
        <strain evidence="2 3">AR-3-6</strain>
    </source>
</reference>
<gene>
    <name evidence="2" type="ORF">E0F88_05735</name>
</gene>
<dbReference type="Proteomes" id="UP000294850">
    <property type="component" value="Unassembled WGS sequence"/>
</dbReference>
<keyword evidence="3" id="KW-1185">Reference proteome</keyword>
<dbReference type="InterPro" id="IPR027823">
    <property type="entry name" value="DUF4468"/>
</dbReference>
<evidence type="ECO:0000313" key="2">
    <source>
        <dbReference type="EMBL" id="TDE17392.1"/>
    </source>
</evidence>
<dbReference type="Gene3D" id="3.30.530.80">
    <property type="match status" value="1"/>
</dbReference>
<feature type="domain" description="DUF4468" evidence="1">
    <location>
        <begin position="60"/>
        <end position="132"/>
    </location>
</feature>
<evidence type="ECO:0000259" key="1">
    <source>
        <dbReference type="Pfam" id="PF14730"/>
    </source>
</evidence>
<dbReference type="EMBL" id="SMFL01000002">
    <property type="protein sequence ID" value="TDE17392.1"/>
    <property type="molecule type" value="Genomic_DNA"/>
</dbReference>
<sequence length="203" mass="23188">MAHNHFPIYLLLLLPKTTHIILNCIKLFLLFFVSFNCLGQDGLLPIDTRKQVYYSDLVNTDKTKDELYKIAQNWVTRKFGNYDIAVTFQDAAAGKLVINSYVPVKHSLYDHIRFDLTIICKDNNYQASIEKLDGIAQTRSPKRLGPSENDAIAEKSMAVKTETNRKKKQGSELLLQKQQADNDQVNAAMYKLLASLKEFISEQ</sequence>
<evidence type="ECO:0000313" key="3">
    <source>
        <dbReference type="Proteomes" id="UP000294850"/>
    </source>
</evidence>
<name>A0A4R5DSI3_9BACT</name>
<proteinExistence type="predicted"/>
<dbReference type="Pfam" id="PF14730">
    <property type="entry name" value="DUF4468"/>
    <property type="match status" value="1"/>
</dbReference>
<organism evidence="2 3">
    <name type="scientific">Dyadobacter psychrotolerans</name>
    <dbReference type="NCBI Taxonomy" id="2541721"/>
    <lineage>
        <taxon>Bacteria</taxon>
        <taxon>Pseudomonadati</taxon>
        <taxon>Bacteroidota</taxon>
        <taxon>Cytophagia</taxon>
        <taxon>Cytophagales</taxon>
        <taxon>Spirosomataceae</taxon>
        <taxon>Dyadobacter</taxon>
    </lineage>
</organism>
<comment type="caution">
    <text evidence="2">The sequence shown here is derived from an EMBL/GenBank/DDBJ whole genome shotgun (WGS) entry which is preliminary data.</text>
</comment>
<dbReference type="OrthoDB" id="952829at2"/>